<protein>
    <submittedName>
        <fullName evidence="1">Uncharacterized protein</fullName>
    </submittedName>
</protein>
<comment type="caution">
    <text evidence="1">The sequence shown here is derived from an EMBL/GenBank/DDBJ whole genome shotgun (WGS) entry which is preliminary data.</text>
</comment>
<keyword evidence="2" id="KW-1185">Reference proteome</keyword>
<sequence length="3424" mass="381376">MTYRSLRHFYSSSVRFQAEAAWRAGDNMASGAGEPPAGHDAELDELLDSALDDFDKTPAPPASESAAASSSTSSGAEKPPLLEDCKLFETLFEGDMATQAKEEWEKAMTELAQEEPELLQHFQKLSEAAGKVGTDTASQQEFTSCLKDTLRGLAKNADNLQSTGLAGEDLAKALEGLGLEEGGEAGGDDGNILPIMQSIMQNLLSKEVLYPSLKEITTKYPEWLDANKSSLSSEDYQRYEQQAKIMGDICKLFEREDQGAEDKESTFESIMDLMQKLQDLGQPPKELAGDTRLCYCEDAMLTKFETKSARVKGLSFHPKRPWVLASLHNGVIQLWDYRMCTLIDKFDEHDGPVRGIDFHKQQPLFVSGGDDYKIKVWNYKLRRCLFTLLGHLDYIRTTFFHHEYPWILSASDDQTIRIWNWQSRTCVCVLTGHNHYVMCAQFHPSEDLVVSASLDQTVRVWDISGEGLGMVEQRTAGCVEVGVGGQSAKATIFLPTSFLTQTCDTSHSANSACLRKKNLSPGAVETEVRGISGVDLFGASDAVVKHVLEGHDRGVNWAAFHPSMPLIVSGADDRQVKIWRMNESKAWELDTCRGHYNNNVSCAVFHPRQELILSNSEDKSIRVWDMSKRTGVQTFRRDHDRFWVLGAHPNLNLFAAGHDSGMIVFKLERERPAYAVHGNMLYYVKDRFLRQLDFNSSKDTAVMQLRSGSKFPVFSMSYNPAENAVLLCTRATNLENSTYDLYSIPKESDSQNPDAPEGKRSSGLTAVWVARNRFAVLDRMHSLLIKNLKNEIVKKVQVPSCEEIFYAGTGSLLLRDADGVTLFDDDAAETLPGHPIMICNRKLESLCNIHENIRVKSGAWDESGVFIYTTSNHIKYALTSGDHGIIRTLDLPIYVTRVRGNSVYCLDRECRPRVLTIDPTEYRFKLALVNRKYDEVLHMVRNAKLVGQSIIAYLQKKGYPEVALHFVKDEKTRFSLALECGNIEVALEAAKALDERSCWERLGEAALLQGHHQVVEMCYQRTKNFDKLTFLYLITGNLAKLRKMMKIAEIRKDMSGHYQAALYLGDVSERVRILKNCGQKSLAYLTAATHGLDEEAEALKETFDPEKETVPEVDPNAQLLQPPPPINPLDTNWPLLTVSKGFFEGAIAAKGKAGQMAADLDMDAPGGEGWGDDAELQLDEDGFMDAQEGLGDEGVGKEEGGGWEVEEDLDLPPELDIPAGAGGGAEDGFFVPPTRGMSLTQMWCNNSQLPVDHILAGSFETAMRLLHDQVGVVSFEPYKSLFMQTLSRGRTCYLGLPSLPCLRSHPQRNWKDCGAKQGLPAVGLRLSDLISRLQQCYQLTTSGRFEEAVERFRAILLSVPLLVVDNKQEIAEAQQLITICREYIVGLTMETERKKLPKETLDHQKRLCEMAAYFTHCNLQPVHMVLVLRTALNLFFKLRNFKTAAGFARRLLELGPKPDVAQQTRKILAACEKTLTDAHQLNYDPHNPFDLCAASFVPLYRGRPVEKCPLSGACYCPTYKGQICRVTQVTEIGKDVIGLRVSPLQFRVGCNSVEKKIYVHLNYTVPCVRLLNATHQIGCQSSLSGDVGVLHVLESEENLDWVLKTGPNPPYLVILESPLFTGSIMMKLKNGSSRVAGVAVVAPSTNPPEGFSPHTSCPNENTGVYSESYDPALAHCNMTVWNPLGNGLAYEAFDFPIFSLKDDNDTRIIRQHSSVPAVCHAALLPHVRRHPTDTATCMRRNDINFSISPEMVCDPLGDYNVWASTRPINNTAKGHKMWESVVIAAAKLDSRSFFSDIAPGAESGVSGFVTLLAAAHALRNATQEAQPNRTILYAFFQGETFDYIGSSRMVYDMENKQFAVDLDNVHSVLEIGQVGLHKNKLWLHSDPVSRKNISVNDEVKKLIDNLKLAASGLSVTAEEPGFSQALPPSSFQRFLRARPIPGVVIGDHQSAFTNRYYESMYDNAEYLNVTYPPNLSPEEQLDFVTDTAKALAEVATMVARALYVQAGGVETQLSSINADPQIVTRMLYGFLVRSNNSWFQEIVPSDLMNHLVNRSTNFYISVVQQTSEPTLLVQYLLANLTGSTVNVTQDDCQNQREDEEDKESKHIDSLRSKVDLLKLPLALSTKSISERKSQLGGVGEQRGTQGEEEEAGLVKPAHRRRPETWTTSRSTRATHTSPPTPEAPASTADEKESFSLSQDKNNIEAKSVLGFLRGNNFKSYTADRRDRHRSKSRDSSSRGDKSVTIQTPGEPLLDAESTRGDDRVNDEMNPKHTRILRSFALSFRMITGARPPRVVTGTSEHSISNEDLTRVTKDLEESTPLECKRFVGPALGGCLSFFALVTPLAFLILPQVLWRDALDACGTPCEGLYVSLAFKLLVLLISSWALFLRPPRATFPRFFVFRCLLMVLVFLFVASYWLFYGVAGAGAPGEGLQGDRGVRRLAGGRAALHTVPGSGAAGGPTPAAGLLPQSGPEHGWSQQVLQRGPPQVMMFDTLCFSIQRAAVWVLDRYYSDFPVYNSALLNLPKSILSKKMTGFKVYSLDENTTNNSTGQSRAMIAAAARRRDNSHNEFYYEEAEMDRRIRKRKARLVVAVEEAFTHIKRLHEDEAASSPKHPREVMDPREAAQAIFAPMARAMQKYLRTTRQQAFHSMESILTHLQFCITHNMTPKAFLERYLSPGPTMQYQQQNGRGRQWTLVSEEPVTSALRQGLVFSLRRLDFSLVVTVTPLPFLRLGEEFIDPKSHKFVMRLQSETSPTREQQKRPSILSATGKMVRVLLIAAFLMVCPTCTGEAIGDMSICYILDGILILYGIILTVLYCRLRKQPAEGGIYAVRLLILMIKKTFKKAHDGKGTAYRTADALCLPLSSASCAQGVFVEPPQTVTSLRSLAESETRLPCHYRVEEEEKVVQVTWYKELPDGSKDQIITAHFVDGHTEFGQYSGRVRFESGQPTVNSALLIPTTEESDEGSYTCHISTFPMGNFERHITLTVWSLPISSLDPVSLVEGQSYRVAASCRAVGRPPPRLSWDTDLPGQSQNRSSEGGSVSSHYYLHPLRSMNGKKLDCLVWHPGLEQPRRISNRLVVQYPPDATISTSTRDWFRGLEKVELVCRSGGYPEPQNITWKWRGGALPDGVSAVGGTLVFGRALRLNDSGVYECAVKNNVGEGKAEYEIIITETSQRAGGSPVDNQLLIIIGASAGVLVLILVIVVLLVNRHHRQKNKKLEIELSEKTEEINSFSRQASFRRLNSINTDPRSQPEDYALLRVDSRMKNSQLSLERPIYKGSQSTVGEKWGPPGEVEVDELGRPVVWHDGRGSLRATETDREREERRRRVESYLKSSNMSLDSGLPSSLVPVKSQQDDSVGPRDPEGDHIREGGSPHDEEEHEDGGDSSSYQISEALSNHFYYSNGVLRPRPHSNAILLHPRSQII</sequence>
<dbReference type="Proteomes" id="UP000831701">
    <property type="component" value="Chromosome 3"/>
</dbReference>
<organism evidence="1 2">
    <name type="scientific">Scortum barcoo</name>
    <name type="common">barcoo grunter</name>
    <dbReference type="NCBI Taxonomy" id="214431"/>
    <lineage>
        <taxon>Eukaryota</taxon>
        <taxon>Metazoa</taxon>
        <taxon>Chordata</taxon>
        <taxon>Craniata</taxon>
        <taxon>Vertebrata</taxon>
        <taxon>Euteleostomi</taxon>
        <taxon>Actinopterygii</taxon>
        <taxon>Neopterygii</taxon>
        <taxon>Teleostei</taxon>
        <taxon>Neoteleostei</taxon>
        <taxon>Acanthomorphata</taxon>
        <taxon>Eupercaria</taxon>
        <taxon>Centrarchiformes</taxon>
        <taxon>Terapontoidei</taxon>
        <taxon>Terapontidae</taxon>
        <taxon>Scortum</taxon>
    </lineage>
</organism>
<name>A0ACB8X3V8_9TELE</name>
<gene>
    <name evidence="1" type="ORF">L3Q82_021252</name>
</gene>
<evidence type="ECO:0000313" key="2">
    <source>
        <dbReference type="Proteomes" id="UP000831701"/>
    </source>
</evidence>
<accession>A0ACB8X3V8</accession>
<evidence type="ECO:0000313" key="1">
    <source>
        <dbReference type="EMBL" id="KAI3374684.1"/>
    </source>
</evidence>
<proteinExistence type="predicted"/>
<reference evidence="1" key="1">
    <citation type="submission" date="2022-04" db="EMBL/GenBank/DDBJ databases">
        <title>Jade perch genome.</title>
        <authorList>
            <person name="Chao B."/>
        </authorList>
    </citation>
    <scope>NUCLEOTIDE SEQUENCE</scope>
    <source>
        <strain evidence="1">CB-2022</strain>
    </source>
</reference>
<dbReference type="EMBL" id="CM041533">
    <property type="protein sequence ID" value="KAI3374684.1"/>
    <property type="molecule type" value="Genomic_DNA"/>
</dbReference>